<reference evidence="8" key="1">
    <citation type="submission" date="2024-04" db="EMBL/GenBank/DDBJ databases">
        <title>Salinicola lusitanus LLJ914,a marine bacterium isolated from the Okinawa Trough.</title>
        <authorList>
            <person name="Li J."/>
        </authorList>
    </citation>
    <scope>NUCLEOTIDE SEQUENCE [LARGE SCALE GENOMIC DNA]</scope>
</reference>
<dbReference type="PANTHER" id="PTHR11471">
    <property type="entry name" value="TUMOR NECROSIS FACTOR FAMILY MEMBER"/>
    <property type="match status" value="1"/>
</dbReference>
<protein>
    <recommendedName>
        <fullName evidence="6">THD domain-containing protein</fullName>
    </recommendedName>
</protein>
<sequence>MEERQETTVHQVQEKKTVLSAKAHLLMLLCTLLLVGSAAAVLLLKTENQGAQQQDGHFEELRHSLRQTHVRAAIHLDGKYQVDSGTVQWQEGTDQSYSGGGLRLDNNEIVVPHSGPYFVYSQASYRISCKSDPEEQDEHSLVHLSHMVERWSRSVGSGHEPESEYKPILHAVRTACEKHPHEGNWFSGVYVGAMFNLKTGDRLRVNLTRDPELLSQLEDGHGETFFGVFAL</sequence>
<dbReference type="Proteomes" id="UP001460270">
    <property type="component" value="Unassembled WGS sequence"/>
</dbReference>
<comment type="caution">
    <text evidence="7">The sequence shown here is derived from an EMBL/GenBank/DDBJ whole genome shotgun (WGS) entry which is preliminary data.</text>
</comment>
<evidence type="ECO:0000256" key="3">
    <source>
        <dbReference type="ARBA" id="ARBA00022514"/>
    </source>
</evidence>
<keyword evidence="5" id="KW-1133">Transmembrane helix</keyword>
<dbReference type="GO" id="GO:0005125">
    <property type="term" value="F:cytokine activity"/>
    <property type="evidence" value="ECO:0007669"/>
    <property type="project" value="UniProtKB-KW"/>
</dbReference>
<comment type="similarity">
    <text evidence="2">Belongs to the tumor necrosis factor family.</text>
</comment>
<evidence type="ECO:0000313" key="7">
    <source>
        <dbReference type="EMBL" id="KAK7899625.1"/>
    </source>
</evidence>
<keyword evidence="8" id="KW-1185">Reference proteome</keyword>
<evidence type="ECO:0000256" key="2">
    <source>
        <dbReference type="ARBA" id="ARBA00008670"/>
    </source>
</evidence>
<gene>
    <name evidence="7" type="ORF">WMY93_020478</name>
</gene>
<keyword evidence="4 5" id="KW-0472">Membrane</keyword>
<evidence type="ECO:0000313" key="8">
    <source>
        <dbReference type="Proteomes" id="UP001460270"/>
    </source>
</evidence>
<dbReference type="SUPFAM" id="SSF49842">
    <property type="entry name" value="TNF-like"/>
    <property type="match status" value="1"/>
</dbReference>
<dbReference type="EMBL" id="JBBPFD010000014">
    <property type="protein sequence ID" value="KAK7899625.1"/>
    <property type="molecule type" value="Genomic_DNA"/>
</dbReference>
<organism evidence="7 8">
    <name type="scientific">Mugilogobius chulae</name>
    <name type="common">yellowstripe goby</name>
    <dbReference type="NCBI Taxonomy" id="88201"/>
    <lineage>
        <taxon>Eukaryota</taxon>
        <taxon>Metazoa</taxon>
        <taxon>Chordata</taxon>
        <taxon>Craniata</taxon>
        <taxon>Vertebrata</taxon>
        <taxon>Euteleostomi</taxon>
        <taxon>Actinopterygii</taxon>
        <taxon>Neopterygii</taxon>
        <taxon>Teleostei</taxon>
        <taxon>Neoteleostei</taxon>
        <taxon>Acanthomorphata</taxon>
        <taxon>Gobiaria</taxon>
        <taxon>Gobiiformes</taxon>
        <taxon>Gobioidei</taxon>
        <taxon>Gobiidae</taxon>
        <taxon>Gobionellinae</taxon>
        <taxon>Mugilogobius</taxon>
    </lineage>
</organism>
<evidence type="ECO:0000259" key="6">
    <source>
        <dbReference type="PROSITE" id="PS50049"/>
    </source>
</evidence>
<dbReference type="GO" id="GO:0005615">
    <property type="term" value="C:extracellular space"/>
    <property type="evidence" value="ECO:0007669"/>
    <property type="project" value="UniProtKB-KW"/>
</dbReference>
<dbReference type="InterPro" id="IPR008983">
    <property type="entry name" value="Tumour_necrosis_fac-like_dom"/>
</dbReference>
<dbReference type="InterPro" id="IPR006052">
    <property type="entry name" value="TNF_dom"/>
</dbReference>
<dbReference type="GO" id="GO:0016020">
    <property type="term" value="C:membrane"/>
    <property type="evidence" value="ECO:0007669"/>
    <property type="project" value="UniProtKB-SubCell"/>
</dbReference>
<dbReference type="GO" id="GO:0005164">
    <property type="term" value="F:tumor necrosis factor receptor binding"/>
    <property type="evidence" value="ECO:0007669"/>
    <property type="project" value="InterPro"/>
</dbReference>
<keyword evidence="5" id="KW-0812">Transmembrane</keyword>
<evidence type="ECO:0000256" key="5">
    <source>
        <dbReference type="SAM" id="Phobius"/>
    </source>
</evidence>
<dbReference type="Gene3D" id="2.60.120.40">
    <property type="match status" value="1"/>
</dbReference>
<proteinExistence type="inferred from homology"/>
<name>A0AAW0NH62_9GOBI</name>
<dbReference type="GO" id="GO:0006955">
    <property type="term" value="P:immune response"/>
    <property type="evidence" value="ECO:0007669"/>
    <property type="project" value="InterPro"/>
</dbReference>
<feature type="transmembrane region" description="Helical" evidence="5">
    <location>
        <begin position="25"/>
        <end position="44"/>
    </location>
</feature>
<comment type="subcellular location">
    <subcellularLocation>
        <location evidence="1">Membrane</location>
    </subcellularLocation>
</comment>
<accession>A0AAW0NH62</accession>
<evidence type="ECO:0000256" key="4">
    <source>
        <dbReference type="ARBA" id="ARBA00023136"/>
    </source>
</evidence>
<keyword evidence="3" id="KW-0202">Cytokine</keyword>
<dbReference type="AlphaFoldDB" id="A0AAW0NH62"/>
<dbReference type="PROSITE" id="PS50049">
    <property type="entry name" value="THD_2"/>
    <property type="match status" value="1"/>
</dbReference>
<feature type="domain" description="THD" evidence="6">
    <location>
        <begin position="72"/>
        <end position="231"/>
    </location>
</feature>
<dbReference type="Pfam" id="PF00229">
    <property type="entry name" value="TNF"/>
    <property type="match status" value="1"/>
</dbReference>
<dbReference type="PANTHER" id="PTHR11471:SF23">
    <property type="entry name" value="TUMOR NECROSIS FACTOR"/>
    <property type="match status" value="1"/>
</dbReference>
<evidence type="ECO:0000256" key="1">
    <source>
        <dbReference type="ARBA" id="ARBA00004370"/>
    </source>
</evidence>
<dbReference type="SMART" id="SM00207">
    <property type="entry name" value="TNF"/>
    <property type="match status" value="1"/>
</dbReference>
<dbReference type="CDD" id="cd00184">
    <property type="entry name" value="TNF"/>
    <property type="match status" value="1"/>
</dbReference>